<feature type="compositionally biased region" description="Acidic residues" evidence="5">
    <location>
        <begin position="301"/>
        <end position="315"/>
    </location>
</feature>
<feature type="domain" description="C3H1-type" evidence="6">
    <location>
        <begin position="163"/>
        <end position="190"/>
    </location>
</feature>
<protein>
    <recommendedName>
        <fullName evidence="6">C3H1-type domain-containing protein</fullName>
    </recommendedName>
</protein>
<feature type="zinc finger region" description="C3H1-type" evidence="4">
    <location>
        <begin position="163"/>
        <end position="190"/>
    </location>
</feature>
<dbReference type="SMART" id="SM00356">
    <property type="entry name" value="ZnF_C3H1"/>
    <property type="match status" value="2"/>
</dbReference>
<dbReference type="PANTHER" id="PTHR15725">
    <property type="entry name" value="ZN-FINGER, C-X8-C-X5-C-X3-H TYPE-CONTAINING"/>
    <property type="match status" value="1"/>
</dbReference>
<dbReference type="GO" id="GO:0003729">
    <property type="term" value="F:mRNA binding"/>
    <property type="evidence" value="ECO:0007669"/>
    <property type="project" value="TreeGrafter"/>
</dbReference>
<feature type="compositionally biased region" description="Basic residues" evidence="5">
    <location>
        <begin position="469"/>
        <end position="480"/>
    </location>
</feature>
<keyword evidence="3 4" id="KW-0862">Zinc</keyword>
<evidence type="ECO:0000256" key="1">
    <source>
        <dbReference type="ARBA" id="ARBA00022723"/>
    </source>
</evidence>
<dbReference type="GO" id="GO:0008270">
    <property type="term" value="F:zinc ion binding"/>
    <property type="evidence" value="ECO:0007669"/>
    <property type="project" value="UniProtKB-KW"/>
</dbReference>
<evidence type="ECO:0000256" key="4">
    <source>
        <dbReference type="PROSITE-ProRule" id="PRU00723"/>
    </source>
</evidence>
<dbReference type="Pfam" id="PF00642">
    <property type="entry name" value="zf-CCCH"/>
    <property type="match status" value="1"/>
</dbReference>
<proteinExistence type="predicted"/>
<evidence type="ECO:0000256" key="2">
    <source>
        <dbReference type="ARBA" id="ARBA00022771"/>
    </source>
</evidence>
<accession>A0A2N9I4B5</accession>
<dbReference type="InterPro" id="IPR000571">
    <property type="entry name" value="Znf_CCCH"/>
</dbReference>
<sequence length="617" mass="69878">MDEELQKRNTDCVYFLASPLTCKKVVVNRRAVNSSVLGLSSHCPLVAIRLEEFNFPFYPRCTCGKLLAEGIDCEYRHSEIARLNPRDCWFWLSGNCFNPTCAFRHPWHDEVGRVKQMAFPCAFLESLVGSHVWVPTDHLGVPRPLDGHAGVPSESAKGSPPVNKTNVPCYFYFNGFCNKGDKCSFMHGSDGNAPAGKSTRTESASTDAPLLENKISSGNETGSVPTETHLNPSESVPKVAINLNFEPKEELQESVPKNVSPRCPSPQIADCEYDEPAVIRSESLLLADGFIQSRSHLAEDQSSEEQVEEDIEPEERWESSPGFDVLVGDKSENVDYEDDPEYLLDLDREQRELNYLGYGFEDPVKYDPTYPDSELHYERDRYNGYDHLDDEHLYSNGGRVPGHSREKMLDSILSRKRKFVPMEQIVDDHNGMDLRDHLRRRRVIDGCPITGLSRRHGSSHLIVRSQERPRRHGMGQRPHGRLASEVGMSTIESLENGTFSHGANQRGLLRRSQQYRSKKVYRKKSLTKPHFSSEVTRKPVTRERRSTQESTRFTGPKTLAQIKEEKQKAEQDGDFIWKVGHSSRTTSSHFQGPKPLCEILKGKKKLDSERNGDANGN</sequence>
<dbReference type="SUPFAM" id="SSF90229">
    <property type="entry name" value="CCCH zinc finger"/>
    <property type="match status" value="1"/>
</dbReference>
<evidence type="ECO:0000256" key="3">
    <source>
        <dbReference type="ARBA" id="ARBA00022833"/>
    </source>
</evidence>
<dbReference type="AlphaFoldDB" id="A0A2N9I4B5"/>
<reference evidence="7" key="1">
    <citation type="submission" date="2018-02" db="EMBL/GenBank/DDBJ databases">
        <authorList>
            <person name="Cohen D.B."/>
            <person name="Kent A.D."/>
        </authorList>
    </citation>
    <scope>NUCLEOTIDE SEQUENCE</scope>
</reference>
<name>A0A2N9I4B5_FAGSY</name>
<feature type="compositionally biased region" description="Basic and acidic residues" evidence="5">
    <location>
        <begin position="535"/>
        <end position="547"/>
    </location>
</feature>
<feature type="region of interest" description="Disordered" evidence="5">
    <location>
        <begin position="465"/>
        <end position="484"/>
    </location>
</feature>
<dbReference type="EMBL" id="OIVN01005112">
    <property type="protein sequence ID" value="SPD20906.1"/>
    <property type="molecule type" value="Genomic_DNA"/>
</dbReference>
<dbReference type="InterPro" id="IPR036855">
    <property type="entry name" value="Znf_CCCH_sf"/>
</dbReference>
<evidence type="ECO:0000256" key="5">
    <source>
        <dbReference type="SAM" id="MobiDB-lite"/>
    </source>
</evidence>
<keyword evidence="2 4" id="KW-0863">Zinc-finger</keyword>
<feature type="compositionally biased region" description="Polar residues" evidence="5">
    <location>
        <begin position="214"/>
        <end position="234"/>
    </location>
</feature>
<evidence type="ECO:0000259" key="6">
    <source>
        <dbReference type="PROSITE" id="PS50103"/>
    </source>
</evidence>
<feature type="region of interest" description="Disordered" evidence="5">
    <location>
        <begin position="191"/>
        <end position="236"/>
    </location>
</feature>
<feature type="zinc finger region" description="C3H1-type" evidence="4">
    <location>
        <begin position="82"/>
        <end position="108"/>
    </location>
</feature>
<dbReference type="PANTHER" id="PTHR15725:SF0">
    <property type="entry name" value="ZINC FINGER CCCH DOMAIN-CONTAINING PROTEIN 32-LIKE"/>
    <property type="match status" value="1"/>
</dbReference>
<organism evidence="7">
    <name type="scientific">Fagus sylvatica</name>
    <name type="common">Beechnut</name>
    <dbReference type="NCBI Taxonomy" id="28930"/>
    <lineage>
        <taxon>Eukaryota</taxon>
        <taxon>Viridiplantae</taxon>
        <taxon>Streptophyta</taxon>
        <taxon>Embryophyta</taxon>
        <taxon>Tracheophyta</taxon>
        <taxon>Spermatophyta</taxon>
        <taxon>Magnoliopsida</taxon>
        <taxon>eudicotyledons</taxon>
        <taxon>Gunneridae</taxon>
        <taxon>Pentapetalae</taxon>
        <taxon>rosids</taxon>
        <taxon>fabids</taxon>
        <taxon>Fagales</taxon>
        <taxon>Fagaceae</taxon>
        <taxon>Fagus</taxon>
    </lineage>
</organism>
<gene>
    <name evidence="7" type="ORF">FSB_LOCUS48788</name>
</gene>
<feature type="region of interest" description="Disordered" evidence="5">
    <location>
        <begin position="496"/>
        <end position="575"/>
    </location>
</feature>
<dbReference type="PROSITE" id="PS50103">
    <property type="entry name" value="ZF_C3H1"/>
    <property type="match status" value="2"/>
</dbReference>
<feature type="domain" description="C3H1-type" evidence="6">
    <location>
        <begin position="82"/>
        <end position="108"/>
    </location>
</feature>
<dbReference type="Gene3D" id="4.10.1000.10">
    <property type="entry name" value="Zinc finger, CCCH-type"/>
    <property type="match status" value="2"/>
</dbReference>
<feature type="region of interest" description="Disordered" evidence="5">
    <location>
        <begin position="296"/>
        <end position="324"/>
    </location>
</feature>
<keyword evidence="1 4" id="KW-0479">Metal-binding</keyword>
<feature type="compositionally biased region" description="Basic residues" evidence="5">
    <location>
        <begin position="516"/>
        <end position="527"/>
    </location>
</feature>
<evidence type="ECO:0000313" key="7">
    <source>
        <dbReference type="EMBL" id="SPD20906.1"/>
    </source>
</evidence>
<feature type="compositionally biased region" description="Basic and acidic residues" evidence="5">
    <location>
        <begin position="562"/>
        <end position="571"/>
    </location>
</feature>